<dbReference type="Pfam" id="PF15275">
    <property type="entry name" value="PEHE"/>
    <property type="match status" value="1"/>
</dbReference>
<feature type="compositionally biased region" description="Polar residues" evidence="1">
    <location>
        <begin position="126"/>
        <end position="136"/>
    </location>
</feature>
<comment type="caution">
    <text evidence="3">The sequence shown here is derived from an EMBL/GenBank/DDBJ whole genome shotgun (WGS) entry which is preliminary data.</text>
</comment>
<feature type="compositionally biased region" description="Basic residues" evidence="1">
    <location>
        <begin position="297"/>
        <end position="307"/>
    </location>
</feature>
<feature type="domain" description="PEHE" evidence="2">
    <location>
        <begin position="410"/>
        <end position="559"/>
    </location>
</feature>
<dbReference type="InterPro" id="IPR026180">
    <property type="entry name" value="NSL1"/>
</dbReference>
<protein>
    <submittedName>
        <fullName evidence="3">KAT8 regulatory NSL complex subunit 1-like protein</fullName>
    </submittedName>
</protein>
<feature type="region of interest" description="Disordered" evidence="1">
    <location>
        <begin position="269"/>
        <end position="307"/>
    </location>
</feature>
<dbReference type="SMART" id="SM01300">
    <property type="entry name" value="PEHE"/>
    <property type="match status" value="1"/>
</dbReference>
<dbReference type="InterPro" id="IPR029332">
    <property type="entry name" value="PEHE_dom"/>
</dbReference>
<dbReference type="Proteomes" id="UP000314294">
    <property type="component" value="Unassembled WGS sequence"/>
</dbReference>
<feature type="region of interest" description="Disordered" evidence="1">
    <location>
        <begin position="485"/>
        <end position="535"/>
    </location>
</feature>
<dbReference type="GO" id="GO:0044545">
    <property type="term" value="C:NSL complex"/>
    <property type="evidence" value="ECO:0007669"/>
    <property type="project" value="TreeGrafter"/>
</dbReference>
<sequence length="598" mass="66584">MGLSVLLCHPSSSSSSSCERPWLEERAELGSRWTWLQLRLAELEGRIQRMVELHKHIRSTKGGVVLAESQPLTDRQIQQTLLSEMAGLSCTASDADMEPCSPTRLLHNIERQVGGATGHAHLEYRGNTTRDTNGQKGVSLFEPGSSTRRRLEARRLSRANVSCVCARTRPLVTYHKPKLFTIKSCNPSSPQVGTHAVSFISFLGCFAAPLGPDSGKPSSTTSSSLSSSSCSCCSSCDPVDLCSDPDCSSNTPLRVQAREEWSQRPLLISVQPSSQTHYKRRSSTPLHNSKKLPFAGHTHKQHARRHKRSVLGLSPIRRAGSAQSQCRRANQRKRKRRHIHRLTEDEEEVLYQFCDPNSSDEVMEESYSRFSRKKASQGFARKRQGESVYNINNIVIPMSLAKVEKLQYKDILTPSWRGIDTSPLVDSETEKKDDDEEEKEEEKEEDEEQVEDLSNTVFAQRHLDVEKREKLRWSSWGKRKCCRLPERSGSRLSGSGGGVCTSGEESSMELGCAQLDSGEQQSSEEWLPQTPWEPRVFPLDEDEEEALLSDDLDKVPSGWPEFGSACSTSKNYNSCLSLASSRGATLPPGGQCSTSHGS</sequence>
<dbReference type="EMBL" id="SRLO01000083">
    <property type="protein sequence ID" value="TNN77425.1"/>
    <property type="molecule type" value="Genomic_DNA"/>
</dbReference>
<evidence type="ECO:0000313" key="3">
    <source>
        <dbReference type="EMBL" id="TNN77425.1"/>
    </source>
</evidence>
<evidence type="ECO:0000256" key="1">
    <source>
        <dbReference type="SAM" id="MobiDB-lite"/>
    </source>
</evidence>
<dbReference type="OrthoDB" id="6022640at2759"/>
<dbReference type="PANTHER" id="PTHR22443:SF16">
    <property type="entry name" value="KAT8 REGULATORY NSL COMPLEX SUBUNIT 1-LIKE PROTEIN"/>
    <property type="match status" value="1"/>
</dbReference>
<evidence type="ECO:0000313" key="4">
    <source>
        <dbReference type="Proteomes" id="UP000314294"/>
    </source>
</evidence>
<dbReference type="PROSITE" id="PS52052">
    <property type="entry name" value="PEHE"/>
    <property type="match status" value="1"/>
</dbReference>
<dbReference type="GO" id="GO:0035035">
    <property type="term" value="F:histone acetyltransferase binding"/>
    <property type="evidence" value="ECO:0007669"/>
    <property type="project" value="TreeGrafter"/>
</dbReference>
<accession>A0A4Z2IIA1</accession>
<feature type="compositionally biased region" description="Acidic residues" evidence="1">
    <location>
        <begin position="433"/>
        <end position="451"/>
    </location>
</feature>
<dbReference type="AlphaFoldDB" id="A0A4Z2IIA1"/>
<evidence type="ECO:0000259" key="2">
    <source>
        <dbReference type="PROSITE" id="PS52052"/>
    </source>
</evidence>
<name>A0A4Z2IIA1_9TELE</name>
<organism evidence="3 4">
    <name type="scientific">Liparis tanakae</name>
    <name type="common">Tanaka's snailfish</name>
    <dbReference type="NCBI Taxonomy" id="230148"/>
    <lineage>
        <taxon>Eukaryota</taxon>
        <taxon>Metazoa</taxon>
        <taxon>Chordata</taxon>
        <taxon>Craniata</taxon>
        <taxon>Vertebrata</taxon>
        <taxon>Euteleostomi</taxon>
        <taxon>Actinopterygii</taxon>
        <taxon>Neopterygii</taxon>
        <taxon>Teleostei</taxon>
        <taxon>Neoteleostei</taxon>
        <taxon>Acanthomorphata</taxon>
        <taxon>Eupercaria</taxon>
        <taxon>Perciformes</taxon>
        <taxon>Cottioidei</taxon>
        <taxon>Cottales</taxon>
        <taxon>Liparidae</taxon>
        <taxon>Liparis</taxon>
    </lineage>
</organism>
<feature type="region of interest" description="Disordered" evidence="1">
    <location>
        <begin position="126"/>
        <end position="151"/>
    </location>
</feature>
<dbReference type="PANTHER" id="PTHR22443">
    <property type="entry name" value="NON-SPECIFIC LETHAL 1, ISOFORM M"/>
    <property type="match status" value="1"/>
</dbReference>
<feature type="region of interest" description="Disordered" evidence="1">
    <location>
        <begin position="419"/>
        <end position="457"/>
    </location>
</feature>
<reference evidence="3 4" key="1">
    <citation type="submission" date="2019-03" db="EMBL/GenBank/DDBJ databases">
        <title>First draft genome of Liparis tanakae, snailfish: a comprehensive survey of snailfish specific genes.</title>
        <authorList>
            <person name="Kim W."/>
            <person name="Song I."/>
            <person name="Jeong J.-H."/>
            <person name="Kim D."/>
            <person name="Kim S."/>
            <person name="Ryu S."/>
            <person name="Song J.Y."/>
            <person name="Lee S.K."/>
        </authorList>
    </citation>
    <scope>NUCLEOTIDE SEQUENCE [LARGE SCALE GENOMIC DNA]</scope>
    <source>
        <tissue evidence="3">Muscle</tissue>
    </source>
</reference>
<proteinExistence type="predicted"/>
<keyword evidence="4" id="KW-1185">Reference proteome</keyword>
<gene>
    <name evidence="3" type="primary">KANSL1L</name>
    <name evidence="3" type="ORF">EYF80_012389</name>
</gene>